<feature type="transmembrane region" description="Helical" evidence="1">
    <location>
        <begin position="129"/>
        <end position="147"/>
    </location>
</feature>
<dbReference type="KEGG" id="bmic:BmR1_04g08995"/>
<dbReference type="AlphaFoldDB" id="A0A1N6LYB2"/>
<name>A0A1N6LYB2_BABMR</name>
<evidence type="ECO:0000313" key="2">
    <source>
        <dbReference type="EMBL" id="SIO73857.1"/>
    </source>
</evidence>
<sequence>MTSDNVNVVISVNRFDIEPTNFTINNVPKNTSIGRIKSDHFSNDIVSCNNIRFIYRGKILDESTQISKVESFDGMIKLIVFITKPPVIDINSGKNESRIWSTLGCITFIFLLWFYKLKFSDTFNWTANTIFYIATTLTLHTIITTAVRRNVS</sequence>
<accession>A0A1N6LYB2</accession>
<dbReference type="Proteomes" id="UP000002899">
    <property type="component" value="Chromosome IV"/>
</dbReference>
<dbReference type="SUPFAM" id="SSF54236">
    <property type="entry name" value="Ubiquitin-like"/>
    <property type="match status" value="1"/>
</dbReference>
<gene>
    <name evidence="2" type="ORF">BmR1_04g08995</name>
</gene>
<reference evidence="2 3" key="1">
    <citation type="journal article" date="2012" name="Nucleic Acids Res.">
        <title>Sequencing of the smallest Apicomplexan genome from the human pathogen Babesia microti.</title>
        <authorList>
            <person name="Cornillot E."/>
            <person name="Hadj-Kaddour K."/>
            <person name="Dassouli A."/>
            <person name="Noel B."/>
            <person name="Ranwez V."/>
            <person name="Vacherie B."/>
            <person name="Augagneur Y."/>
            <person name="Bres V."/>
            <person name="Duclos A."/>
            <person name="Randazzo S."/>
            <person name="Carcy B."/>
            <person name="Debierre-Grockiego F."/>
            <person name="Delbecq S."/>
            <person name="Moubri-Menage K."/>
            <person name="Shams-Eldin H."/>
            <person name="Usmani-Brown S."/>
            <person name="Bringaud F."/>
            <person name="Wincker P."/>
            <person name="Vivares C.P."/>
            <person name="Schwarz R.T."/>
            <person name="Schetters T.P."/>
            <person name="Krause P.J."/>
            <person name="Gorenflot A."/>
            <person name="Berry V."/>
            <person name="Barbe V."/>
            <person name="Ben Mamoun C."/>
        </authorList>
    </citation>
    <scope>NUCLEOTIDE SEQUENCE [LARGE SCALE GENOMIC DNA]</scope>
    <source>
        <strain evidence="2 3">RI</strain>
    </source>
</reference>
<dbReference type="RefSeq" id="XP_021337910.1">
    <property type="nucleotide sequence ID" value="XM_021482741.1"/>
</dbReference>
<evidence type="ECO:0000256" key="1">
    <source>
        <dbReference type="SAM" id="Phobius"/>
    </source>
</evidence>
<keyword evidence="1" id="KW-0812">Transmembrane</keyword>
<protein>
    <recommendedName>
        <fullName evidence="4">Ubiquitin-like domain-containing protein</fullName>
    </recommendedName>
</protein>
<dbReference type="InterPro" id="IPR029071">
    <property type="entry name" value="Ubiquitin-like_domsf"/>
</dbReference>
<reference evidence="2 3" key="3">
    <citation type="journal article" date="2016" name="Sci. Rep.">
        <title>Genome-wide diversity and gene expression profiling of Babesia microti isolates identify polymorphic genes that mediate host-pathogen interactions.</title>
        <authorList>
            <person name="Silva J.C."/>
            <person name="Cornillot E."/>
            <person name="McCracken C."/>
            <person name="Usmani-Brown S."/>
            <person name="Dwivedi A."/>
            <person name="Ifeonu O.O."/>
            <person name="Crabtree J."/>
            <person name="Gotia H.T."/>
            <person name="Virji A.Z."/>
            <person name="Reynes C."/>
            <person name="Colinge J."/>
            <person name="Kumar V."/>
            <person name="Lawres L."/>
            <person name="Pazzi J.E."/>
            <person name="Pablo J.V."/>
            <person name="Hung C."/>
            <person name="Brancato J."/>
            <person name="Kumari P."/>
            <person name="Orvis J."/>
            <person name="Tretina K."/>
            <person name="Chibucos M."/>
            <person name="Ott S."/>
            <person name="Sadzewicz L."/>
            <person name="Sengamalay N."/>
            <person name="Shetty A.C."/>
            <person name="Su Q."/>
            <person name="Tallon L."/>
            <person name="Fraser C.M."/>
            <person name="Frutos R."/>
            <person name="Molina D.M."/>
            <person name="Krause P.J."/>
            <person name="Ben Mamoun C."/>
        </authorList>
    </citation>
    <scope>NUCLEOTIDE SEQUENCE [LARGE SCALE GENOMIC DNA]</scope>
    <source>
        <strain evidence="2 3">RI</strain>
    </source>
</reference>
<proteinExistence type="predicted"/>
<reference evidence="2 3" key="2">
    <citation type="journal article" date="2013" name="PLoS ONE">
        <title>Whole genome mapping and re-organization of the nuclear and mitochondrial genomes of Babesia microti isolates.</title>
        <authorList>
            <person name="Cornillot E."/>
            <person name="Dassouli A."/>
            <person name="Garg A."/>
            <person name="Pachikara N."/>
            <person name="Randazzo S."/>
            <person name="Depoix D."/>
            <person name="Carcy B."/>
            <person name="Delbecq S."/>
            <person name="Frutos R."/>
            <person name="Silva J.C."/>
            <person name="Sutton R."/>
            <person name="Krause P.J."/>
            <person name="Mamoun C.B."/>
        </authorList>
    </citation>
    <scope>NUCLEOTIDE SEQUENCE [LARGE SCALE GENOMIC DNA]</scope>
    <source>
        <strain evidence="2 3">RI</strain>
    </source>
</reference>
<keyword evidence="3" id="KW-1185">Reference proteome</keyword>
<evidence type="ECO:0000313" key="3">
    <source>
        <dbReference type="Proteomes" id="UP000002899"/>
    </source>
</evidence>
<organism evidence="2 3">
    <name type="scientific">Babesia microti (strain RI)</name>
    <dbReference type="NCBI Taxonomy" id="1133968"/>
    <lineage>
        <taxon>Eukaryota</taxon>
        <taxon>Sar</taxon>
        <taxon>Alveolata</taxon>
        <taxon>Apicomplexa</taxon>
        <taxon>Aconoidasida</taxon>
        <taxon>Piroplasmida</taxon>
        <taxon>Babesiidae</taxon>
        <taxon>Babesia</taxon>
    </lineage>
</organism>
<keyword evidence="1" id="KW-1133">Transmembrane helix</keyword>
<dbReference type="GeneID" id="24426428"/>
<keyword evidence="1" id="KW-0472">Membrane</keyword>
<dbReference type="VEuPathDB" id="PiroplasmaDB:BmR1_04g08995"/>
<dbReference type="EMBL" id="LN871599">
    <property type="protein sequence ID" value="SIO73857.1"/>
    <property type="molecule type" value="Genomic_DNA"/>
</dbReference>
<feature type="transmembrane region" description="Helical" evidence="1">
    <location>
        <begin position="99"/>
        <end position="117"/>
    </location>
</feature>
<evidence type="ECO:0008006" key="4">
    <source>
        <dbReference type="Google" id="ProtNLM"/>
    </source>
</evidence>